<feature type="region of interest" description="Disordered" evidence="1">
    <location>
        <begin position="152"/>
        <end position="223"/>
    </location>
</feature>
<comment type="caution">
    <text evidence="2">The sequence shown here is derived from an EMBL/GenBank/DDBJ whole genome shotgun (WGS) entry which is preliminary data.</text>
</comment>
<sequence>SSPDLQIDTGSKLEFISRLQATATLEALTTSAELAKVLDSRVMPVAGLTQLDLGKLGENTNLGRQEVDENISLIKKYGLHNWQLTNLHTDQEVSKLLGTQEVQLHFGGESDALPDLLNSLTGGVDVELYKNAQLTDARAKRLQRPVKALLSHESQVLSQESSEEEKANDDQSPNTPAFAKASVGKQHLPLRQGFGGQATPGKPSAATQAKTSQLTTHNSSPKTHLNSLTHKFVLSETLIGYLTLVFDESGKATEIVIHPFNASLEHRFIYDLSSKFINLLLKQENPISDWEAELAELVPSGDLEQVMMLVRYTVEWAQQELHS</sequence>
<evidence type="ECO:0000313" key="2">
    <source>
        <dbReference type="EMBL" id="MCA9379261.1"/>
    </source>
</evidence>
<dbReference type="AlphaFoldDB" id="A0A955L0C0"/>
<accession>A0A955L0C0</accession>
<evidence type="ECO:0000313" key="3">
    <source>
        <dbReference type="Proteomes" id="UP000760819"/>
    </source>
</evidence>
<reference evidence="2" key="2">
    <citation type="journal article" date="2021" name="Microbiome">
        <title>Successional dynamics and alternative stable states in a saline activated sludge microbial community over 9 years.</title>
        <authorList>
            <person name="Wang Y."/>
            <person name="Ye J."/>
            <person name="Ju F."/>
            <person name="Liu L."/>
            <person name="Boyd J.A."/>
            <person name="Deng Y."/>
            <person name="Parks D.H."/>
            <person name="Jiang X."/>
            <person name="Yin X."/>
            <person name="Woodcroft B.J."/>
            <person name="Tyson G.W."/>
            <person name="Hugenholtz P."/>
            <person name="Polz M.F."/>
            <person name="Zhang T."/>
        </authorList>
    </citation>
    <scope>NUCLEOTIDE SEQUENCE</scope>
    <source>
        <strain evidence="2">HKST-UBA12</strain>
    </source>
</reference>
<protein>
    <submittedName>
        <fullName evidence="2">Uncharacterized protein</fullName>
    </submittedName>
</protein>
<name>A0A955L0C0_9BACT</name>
<organism evidence="2 3">
    <name type="scientific">Candidatus Dojkabacteria bacterium</name>
    <dbReference type="NCBI Taxonomy" id="2099670"/>
    <lineage>
        <taxon>Bacteria</taxon>
        <taxon>Candidatus Dojkabacteria</taxon>
    </lineage>
</organism>
<feature type="compositionally biased region" description="Polar residues" evidence="1">
    <location>
        <begin position="205"/>
        <end position="223"/>
    </location>
</feature>
<proteinExistence type="predicted"/>
<dbReference type="Proteomes" id="UP000760819">
    <property type="component" value="Unassembled WGS sequence"/>
</dbReference>
<reference evidence="2" key="1">
    <citation type="submission" date="2020-04" db="EMBL/GenBank/DDBJ databases">
        <authorList>
            <person name="Zhang T."/>
        </authorList>
    </citation>
    <scope>NUCLEOTIDE SEQUENCE</scope>
    <source>
        <strain evidence="2">HKST-UBA12</strain>
    </source>
</reference>
<gene>
    <name evidence="2" type="ORF">KC640_02430</name>
</gene>
<feature type="non-terminal residue" evidence="2">
    <location>
        <position position="1"/>
    </location>
</feature>
<evidence type="ECO:0000256" key="1">
    <source>
        <dbReference type="SAM" id="MobiDB-lite"/>
    </source>
</evidence>
<dbReference type="EMBL" id="JAGQLI010000123">
    <property type="protein sequence ID" value="MCA9379261.1"/>
    <property type="molecule type" value="Genomic_DNA"/>
</dbReference>